<dbReference type="FunFam" id="3.40.50.720:FF:000069">
    <property type="entry name" value="Inositol-3-phosphate synthase 1"/>
    <property type="match status" value="1"/>
</dbReference>
<evidence type="ECO:0000313" key="19">
    <source>
        <dbReference type="Proteomes" id="UP000078387"/>
    </source>
</evidence>
<dbReference type="FunFam" id="3.40.50.720:FF:000334">
    <property type="entry name" value="Inositol-3-phosphate synthase"/>
    <property type="match status" value="1"/>
</dbReference>
<keyword evidence="13" id="KW-0594">Phospholipid biosynthesis</keyword>
<dbReference type="EMBL" id="BDEQ01000001">
    <property type="protein sequence ID" value="GAT96792.1"/>
    <property type="molecule type" value="Genomic_DNA"/>
</dbReference>
<proteinExistence type="inferred from homology"/>
<dbReference type="VEuPathDB" id="AmoebaDB:KM1_278010"/>
<organism evidence="18 19">
    <name type="scientific">Entamoeba histolytica</name>
    <dbReference type="NCBI Taxonomy" id="5759"/>
    <lineage>
        <taxon>Eukaryota</taxon>
        <taxon>Amoebozoa</taxon>
        <taxon>Evosea</taxon>
        <taxon>Archamoebae</taxon>
        <taxon>Mastigamoebida</taxon>
        <taxon>Entamoebidae</taxon>
        <taxon>Entamoeba</taxon>
    </lineage>
</organism>
<evidence type="ECO:0000256" key="4">
    <source>
        <dbReference type="ARBA" id="ARBA00005117"/>
    </source>
</evidence>
<feature type="domain" description="Myo-inositol-1-phosphate synthase GAPDH-like" evidence="17">
    <location>
        <begin position="304"/>
        <end position="417"/>
    </location>
</feature>
<dbReference type="Gene3D" id="3.40.50.720">
    <property type="entry name" value="NAD(P)-binding Rossmann-like Domain"/>
    <property type="match status" value="2"/>
</dbReference>
<evidence type="ECO:0000313" key="18">
    <source>
        <dbReference type="EMBL" id="GAT96792.1"/>
    </source>
</evidence>
<evidence type="ECO:0000256" key="13">
    <source>
        <dbReference type="ARBA" id="ARBA00023209"/>
    </source>
</evidence>
<comment type="subunit">
    <text evidence="6">Homotetramer.</text>
</comment>
<evidence type="ECO:0000256" key="10">
    <source>
        <dbReference type="ARBA" id="ARBA00022550"/>
    </source>
</evidence>
<comment type="pathway">
    <text evidence="4">Polyol metabolism; myo-inositol biosynthesis; myo-inositol from D-glucose 6-phosphate: step 1/2.</text>
</comment>
<keyword evidence="11" id="KW-0520">NAD</keyword>
<dbReference type="SUPFAM" id="SSF55347">
    <property type="entry name" value="Glyceraldehyde-3-phosphate dehydrogenase-like, C-terminal domain"/>
    <property type="match status" value="1"/>
</dbReference>
<evidence type="ECO:0000256" key="5">
    <source>
        <dbReference type="ARBA" id="ARBA00010813"/>
    </source>
</evidence>
<dbReference type="GO" id="GO:0005737">
    <property type="term" value="C:cytoplasm"/>
    <property type="evidence" value="ECO:0007669"/>
    <property type="project" value="UniProtKB-SubCell"/>
</dbReference>
<dbReference type="GO" id="GO:0008654">
    <property type="term" value="P:phospholipid biosynthetic process"/>
    <property type="evidence" value="ECO:0007669"/>
    <property type="project" value="UniProtKB-KW"/>
</dbReference>
<keyword evidence="14" id="KW-0413">Isomerase</keyword>
<reference evidence="18 19" key="1">
    <citation type="submission" date="2016-05" db="EMBL/GenBank/DDBJ databases">
        <title>First whole genome sequencing of Entamoeba histolytica HM1:IMSS-clone-6.</title>
        <authorList>
            <person name="Mukherjee Avik.K."/>
            <person name="Izumyama S."/>
            <person name="Nakada-Tsukui K."/>
            <person name="Nozaki T."/>
        </authorList>
    </citation>
    <scope>NUCLEOTIDE SEQUENCE [LARGE SCALE GENOMIC DNA]</scope>
    <source>
        <strain evidence="18 19">HM1:IMSS clone 6</strain>
    </source>
</reference>
<accession>A0A5K1UC66</accession>
<gene>
    <name evidence="18" type="ORF">CL6EHI_070720</name>
</gene>
<comment type="similarity">
    <text evidence="5">Belongs to the myo-inositol 1-phosphate synthase family.</text>
</comment>
<sequence length="508" mass="56543">MSYQFHSTKSHQTESSIEADFHYETTHVEVSKEGVICTPIAKDYKFKVDKKIPKMGLMMIGWGGNNGTTVTAGILANKHHLCWTDRRGVHEPNYYGSYTQSATMRLGATSEGEEIYAPYKDILPFVCPDNIVVGGWDISKVNMADALKRAQVVDYDLQRQLYPYMKELVPLPSIYYKSYIAANQDDRADNVIPGTKQNHLDTVRQNIRDFKAQHGLDKIVVLWTATTERYVEIKEGLNDTAENLLKSIAAGEEEVSPSTIFATAAILEGCPFVNGSPQNTLVPGVIDLANKHGGAVMGDDFKTGQTKIKSVLADFLVSSGLKLQSIVSYNHLGNNDGKNLSSPSQFRSKEISKSNVVSDVVKSNNIMYKEGEHPDHVIVIKYVPYVGDSKRAMDEYTSEIFLGGHNTIALHNTCEDSLLAAPLMIDLAVLMEFMTRVTYSIDGKEFKNFNSVMSMISYLLKAPVVPKGSPVINALFKQRECLDNFFRALLGLPCDNHLLLEGKTEHFF</sequence>
<evidence type="ECO:0000259" key="17">
    <source>
        <dbReference type="Pfam" id="PF01658"/>
    </source>
</evidence>
<keyword evidence="15" id="KW-1208">Phospholipid metabolism</keyword>
<keyword evidence="8" id="KW-0963">Cytoplasm</keyword>
<comment type="catalytic activity">
    <reaction evidence="1">
        <text>D-glucose 6-phosphate = 1D-myo-inositol 3-phosphate</text>
        <dbReference type="Rhea" id="RHEA:10716"/>
        <dbReference type="ChEBI" id="CHEBI:58401"/>
        <dbReference type="ChEBI" id="CHEBI:61548"/>
        <dbReference type="EC" id="5.5.1.4"/>
    </reaction>
</comment>
<evidence type="ECO:0000256" key="11">
    <source>
        <dbReference type="ARBA" id="ARBA00023027"/>
    </source>
</evidence>
<evidence type="ECO:0000256" key="12">
    <source>
        <dbReference type="ARBA" id="ARBA00023098"/>
    </source>
</evidence>
<evidence type="ECO:0000256" key="9">
    <source>
        <dbReference type="ARBA" id="ARBA00022516"/>
    </source>
</evidence>
<evidence type="ECO:0000256" key="1">
    <source>
        <dbReference type="ARBA" id="ARBA00000113"/>
    </source>
</evidence>
<keyword evidence="9" id="KW-0444">Lipid biosynthesis</keyword>
<dbReference type="SUPFAM" id="SSF51735">
    <property type="entry name" value="NAD(P)-binding Rossmann-fold domains"/>
    <property type="match status" value="1"/>
</dbReference>
<dbReference type="AlphaFoldDB" id="A0A5K1UC66"/>
<evidence type="ECO:0000256" key="7">
    <source>
        <dbReference type="ARBA" id="ARBA00012125"/>
    </source>
</evidence>
<dbReference type="Pfam" id="PF01658">
    <property type="entry name" value="Inos-1-P_synth"/>
    <property type="match status" value="1"/>
</dbReference>
<dbReference type="Pfam" id="PF07994">
    <property type="entry name" value="NAD_binding_5"/>
    <property type="match status" value="1"/>
</dbReference>
<dbReference type="OMA" id="VYVPMKE"/>
<evidence type="ECO:0000256" key="2">
    <source>
        <dbReference type="ARBA" id="ARBA00001911"/>
    </source>
</evidence>
<dbReference type="InterPro" id="IPR036291">
    <property type="entry name" value="NAD(P)-bd_dom_sf"/>
</dbReference>
<comment type="caution">
    <text evidence="18">The sequence shown here is derived from an EMBL/GenBank/DDBJ whole genome shotgun (WGS) entry which is preliminary data.</text>
</comment>
<keyword evidence="12" id="KW-0443">Lipid metabolism</keyword>
<dbReference type="InterPro" id="IPR013021">
    <property type="entry name" value="Myo-inos-1-P_Synthase_GAPDH"/>
</dbReference>
<protein>
    <recommendedName>
        <fullName evidence="16">Inositol-3-phosphate synthase</fullName>
        <ecNumber evidence="7">5.5.1.4</ecNumber>
    </recommendedName>
</protein>
<dbReference type="Proteomes" id="UP000078387">
    <property type="component" value="Unassembled WGS sequence"/>
</dbReference>
<comment type="cofactor">
    <cofactor evidence="2">
        <name>NAD(+)</name>
        <dbReference type="ChEBI" id="CHEBI:57540"/>
    </cofactor>
</comment>
<dbReference type="SMR" id="A0A5K1UC66"/>
<evidence type="ECO:0000256" key="6">
    <source>
        <dbReference type="ARBA" id="ARBA00011881"/>
    </source>
</evidence>
<evidence type="ECO:0000256" key="14">
    <source>
        <dbReference type="ARBA" id="ARBA00023235"/>
    </source>
</evidence>
<dbReference type="VEuPathDB" id="AmoebaDB:EHI_070720"/>
<evidence type="ECO:0000256" key="15">
    <source>
        <dbReference type="ARBA" id="ARBA00023264"/>
    </source>
</evidence>
<keyword evidence="10" id="KW-0398">Inositol biosynthesis</keyword>
<dbReference type="GO" id="GO:0004512">
    <property type="term" value="F:inositol-3-phosphate synthase activity"/>
    <property type="evidence" value="ECO:0007669"/>
    <property type="project" value="UniProtKB-EC"/>
</dbReference>
<dbReference type="VEuPathDB" id="AmoebaDB:EHI5A_067060"/>
<dbReference type="GO" id="GO:0006021">
    <property type="term" value="P:inositol biosynthetic process"/>
    <property type="evidence" value="ECO:0007669"/>
    <property type="project" value="UniProtKB-UniPathway"/>
</dbReference>
<dbReference type="InterPro" id="IPR002587">
    <property type="entry name" value="Myo-inos-1-P_Synthase"/>
</dbReference>
<dbReference type="PIRSF" id="PIRSF015578">
    <property type="entry name" value="Myoinos-ppht_syn"/>
    <property type="match status" value="1"/>
</dbReference>
<evidence type="ECO:0000256" key="3">
    <source>
        <dbReference type="ARBA" id="ARBA00004496"/>
    </source>
</evidence>
<evidence type="ECO:0000256" key="16">
    <source>
        <dbReference type="ARBA" id="ARBA00070063"/>
    </source>
</evidence>
<dbReference type="PANTHER" id="PTHR11510">
    <property type="entry name" value="MYO-INOSITOL-1 PHOSPHATE SYNTHASE"/>
    <property type="match status" value="1"/>
</dbReference>
<evidence type="ECO:0000256" key="8">
    <source>
        <dbReference type="ARBA" id="ARBA00022490"/>
    </source>
</evidence>
<comment type="subcellular location">
    <subcellularLocation>
        <location evidence="3">Cytoplasm</location>
    </subcellularLocation>
</comment>
<dbReference type="EC" id="5.5.1.4" evidence="7"/>
<dbReference type="UniPathway" id="UPA00823">
    <property type="reaction ID" value="UER00787"/>
</dbReference>
<name>A0A5K1UC66_ENTHI</name>